<name>A0A3S4ZFK0_9PLAT</name>
<dbReference type="EMBL" id="CAAALY010008334">
    <property type="protein sequence ID" value="VEL10206.1"/>
    <property type="molecule type" value="Genomic_DNA"/>
</dbReference>
<reference evidence="1" key="1">
    <citation type="submission" date="2018-11" db="EMBL/GenBank/DDBJ databases">
        <authorList>
            <consortium name="Pathogen Informatics"/>
        </authorList>
    </citation>
    <scope>NUCLEOTIDE SEQUENCE</scope>
</reference>
<accession>A0A3S4ZFK0</accession>
<sequence length="81" mass="9097">MYSSPHCSPDLLHHRCFSLMDELKGFRMSGAHQCNDVNVSLYRSARTPNVCASGQFYPVTMSTRHHKTHSATTLDVQISSN</sequence>
<proteinExistence type="predicted"/>
<evidence type="ECO:0000313" key="1">
    <source>
        <dbReference type="EMBL" id="VEL10206.1"/>
    </source>
</evidence>
<protein>
    <submittedName>
        <fullName evidence="1">Uncharacterized protein</fullName>
    </submittedName>
</protein>
<organism evidence="1 2">
    <name type="scientific">Protopolystoma xenopodis</name>
    <dbReference type="NCBI Taxonomy" id="117903"/>
    <lineage>
        <taxon>Eukaryota</taxon>
        <taxon>Metazoa</taxon>
        <taxon>Spiralia</taxon>
        <taxon>Lophotrochozoa</taxon>
        <taxon>Platyhelminthes</taxon>
        <taxon>Monogenea</taxon>
        <taxon>Polyopisthocotylea</taxon>
        <taxon>Polystomatidea</taxon>
        <taxon>Polystomatidae</taxon>
        <taxon>Protopolystoma</taxon>
    </lineage>
</organism>
<dbReference type="AlphaFoldDB" id="A0A3S4ZFK0"/>
<dbReference type="Proteomes" id="UP000784294">
    <property type="component" value="Unassembled WGS sequence"/>
</dbReference>
<keyword evidence="2" id="KW-1185">Reference proteome</keyword>
<comment type="caution">
    <text evidence="1">The sequence shown here is derived from an EMBL/GenBank/DDBJ whole genome shotgun (WGS) entry which is preliminary data.</text>
</comment>
<gene>
    <name evidence="1" type="ORF">PXEA_LOCUS3646</name>
</gene>
<evidence type="ECO:0000313" key="2">
    <source>
        <dbReference type="Proteomes" id="UP000784294"/>
    </source>
</evidence>